<proteinExistence type="predicted"/>
<evidence type="ECO:0000313" key="1">
    <source>
        <dbReference type="EMBL" id="SOQ37837.1"/>
    </source>
</evidence>
<protein>
    <submittedName>
        <fullName evidence="1">SFRICE_018503</fullName>
    </submittedName>
</protein>
<accession>A0A2H1VAI6</accession>
<organism evidence="1">
    <name type="scientific">Spodoptera frugiperda</name>
    <name type="common">Fall armyworm</name>
    <dbReference type="NCBI Taxonomy" id="7108"/>
    <lineage>
        <taxon>Eukaryota</taxon>
        <taxon>Metazoa</taxon>
        <taxon>Ecdysozoa</taxon>
        <taxon>Arthropoda</taxon>
        <taxon>Hexapoda</taxon>
        <taxon>Insecta</taxon>
        <taxon>Pterygota</taxon>
        <taxon>Neoptera</taxon>
        <taxon>Endopterygota</taxon>
        <taxon>Lepidoptera</taxon>
        <taxon>Glossata</taxon>
        <taxon>Ditrysia</taxon>
        <taxon>Noctuoidea</taxon>
        <taxon>Noctuidae</taxon>
        <taxon>Amphipyrinae</taxon>
        <taxon>Spodoptera</taxon>
    </lineage>
</organism>
<name>A0A2H1VAI6_SPOFR</name>
<dbReference type="EMBL" id="ODYU01001514">
    <property type="protein sequence ID" value="SOQ37837.1"/>
    <property type="molecule type" value="Genomic_DNA"/>
</dbReference>
<sequence length="252" mass="29115">MCFAALSPPGSPLRFIEMVVISFQRLDGTNRQTDRKIEDRKTERRVKLSYSYVAVDAFGFEQSYSLVHIALHWWKRTRLNYVFYKKRFLTIIIYIAYSSYTSSSQQLYSLVLVETVVMNFHVEVMQMRTRLPRWSSGRKCDCRTLGLGFDSRVGQSITGLFSDFRKFLGSSTESGVVSRKWSGCNVNMKLLHGWGGGWANGYRATCSGFDSCTEQHFELYKNRTKCCSVIHKLLFRVWVSCVCDEEEKILVG</sequence>
<reference evidence="1" key="1">
    <citation type="submission" date="2016-07" db="EMBL/GenBank/DDBJ databases">
        <authorList>
            <person name="Bretaudeau A."/>
        </authorList>
    </citation>
    <scope>NUCLEOTIDE SEQUENCE</scope>
    <source>
        <strain evidence="1">Rice</strain>
        <tissue evidence="1">Whole body</tissue>
    </source>
</reference>
<gene>
    <name evidence="1" type="ORF">SFRICE_018503</name>
</gene>
<dbReference type="AlphaFoldDB" id="A0A2H1VAI6"/>